<dbReference type="Proteomes" id="UP000244902">
    <property type="component" value="Chromosome"/>
</dbReference>
<feature type="region of interest" description="Disordered" evidence="1">
    <location>
        <begin position="110"/>
        <end position="137"/>
    </location>
</feature>
<accession>A0A2U8GZ59</accession>
<feature type="region of interest" description="Disordered" evidence="1">
    <location>
        <begin position="74"/>
        <end position="95"/>
    </location>
</feature>
<organism evidence="3 4">
    <name type="scientific">Parazoarcus communis</name>
    <dbReference type="NCBI Taxonomy" id="41977"/>
    <lineage>
        <taxon>Bacteria</taxon>
        <taxon>Pseudomonadati</taxon>
        <taxon>Pseudomonadota</taxon>
        <taxon>Betaproteobacteria</taxon>
        <taxon>Rhodocyclales</taxon>
        <taxon>Zoogloeaceae</taxon>
        <taxon>Parazoarcus</taxon>
    </lineage>
</organism>
<evidence type="ECO:0000313" key="3">
    <source>
        <dbReference type="EMBL" id="AWI78603.1"/>
    </source>
</evidence>
<dbReference type="EMBL" id="CP022188">
    <property type="protein sequence ID" value="AWI78603.1"/>
    <property type="molecule type" value="Genomic_DNA"/>
</dbReference>
<sequence length="151" mass="17558">MKRTVVFFMSLAVTIPVHAQVYKCQEGGKTVFADRPCSPDSKVIDVRPARGEFDPKAAAELERQRVQRIRIQAATQATRDKAEERRERARAAPPARDYCDELRERHADAKRWEKEFRHPDNIKREKQKAKDASERSFFECPPSKRVSVFDE</sequence>
<dbReference type="AlphaFoldDB" id="A0A2U8GZ59"/>
<proteinExistence type="predicted"/>
<feature type="compositionally biased region" description="Basic and acidic residues" evidence="1">
    <location>
        <begin position="78"/>
        <end position="90"/>
    </location>
</feature>
<protein>
    <recommendedName>
        <fullName evidence="5">DUF4124 domain-containing protein</fullName>
    </recommendedName>
</protein>
<keyword evidence="2" id="KW-0732">Signal</keyword>
<evidence type="ECO:0000256" key="1">
    <source>
        <dbReference type="SAM" id="MobiDB-lite"/>
    </source>
</evidence>
<gene>
    <name evidence="3" type="ORF">CEW87_04035</name>
</gene>
<evidence type="ECO:0000256" key="2">
    <source>
        <dbReference type="SAM" id="SignalP"/>
    </source>
</evidence>
<feature type="chain" id="PRO_5016019839" description="DUF4124 domain-containing protein" evidence="2">
    <location>
        <begin position="20"/>
        <end position="151"/>
    </location>
</feature>
<feature type="signal peptide" evidence="2">
    <location>
        <begin position="1"/>
        <end position="19"/>
    </location>
</feature>
<name>A0A2U8GZ59_9RHOO</name>
<evidence type="ECO:0000313" key="4">
    <source>
        <dbReference type="Proteomes" id="UP000244902"/>
    </source>
</evidence>
<reference evidence="3 4" key="1">
    <citation type="submission" date="2017-06" db="EMBL/GenBank/DDBJ databases">
        <title>Azoarcus sp. TSNA42 complete genome sequence.</title>
        <authorList>
            <person name="Woo J.-H."/>
            <person name="Kim H.-S."/>
        </authorList>
    </citation>
    <scope>NUCLEOTIDE SEQUENCE [LARGE SCALE GENOMIC DNA]</scope>
    <source>
        <strain evidence="3 4">TSNA42</strain>
    </source>
</reference>
<evidence type="ECO:0008006" key="5">
    <source>
        <dbReference type="Google" id="ProtNLM"/>
    </source>
</evidence>